<name>A0A6J7GN11_9ZZZZ</name>
<reference evidence="1" key="1">
    <citation type="submission" date="2020-05" db="EMBL/GenBank/DDBJ databases">
        <authorList>
            <person name="Chiriac C."/>
            <person name="Salcher M."/>
            <person name="Ghai R."/>
            <person name="Kavagutti S V."/>
        </authorList>
    </citation>
    <scope>NUCLEOTIDE SEQUENCE</scope>
</reference>
<evidence type="ECO:0000313" key="1">
    <source>
        <dbReference type="EMBL" id="CAB4904789.1"/>
    </source>
</evidence>
<gene>
    <name evidence="1" type="ORF">UFOPK3592_00654</name>
</gene>
<sequence>MYATKPCSESHLARIGRGVKQQLLASDLITSKIIELGIKDAEAIELLDVSINEWIESVIKNSQEYKGLTGWILFDSMKKRFLDI</sequence>
<dbReference type="EMBL" id="CAFBML010000078">
    <property type="protein sequence ID" value="CAB4904789.1"/>
    <property type="molecule type" value="Genomic_DNA"/>
</dbReference>
<protein>
    <submittedName>
        <fullName evidence="1">Unannotated protein</fullName>
    </submittedName>
</protein>
<dbReference type="AlphaFoldDB" id="A0A6J7GN11"/>
<accession>A0A6J7GN11</accession>
<organism evidence="1">
    <name type="scientific">freshwater metagenome</name>
    <dbReference type="NCBI Taxonomy" id="449393"/>
    <lineage>
        <taxon>unclassified sequences</taxon>
        <taxon>metagenomes</taxon>
        <taxon>ecological metagenomes</taxon>
    </lineage>
</organism>
<proteinExistence type="predicted"/>